<dbReference type="AlphaFoldDB" id="A0ABD0LWM8"/>
<evidence type="ECO:0000313" key="2">
    <source>
        <dbReference type="Proteomes" id="UP001519460"/>
    </source>
</evidence>
<accession>A0ABD0LWM8</accession>
<evidence type="ECO:0000313" key="1">
    <source>
        <dbReference type="EMBL" id="KAK7503798.1"/>
    </source>
</evidence>
<gene>
    <name evidence="1" type="ORF">BaRGS_00004921</name>
</gene>
<dbReference type="Pfam" id="PF15061">
    <property type="entry name" value="MITRAC7_Phoenixin"/>
    <property type="match status" value="1"/>
</dbReference>
<protein>
    <submittedName>
        <fullName evidence="1">Uncharacterized protein</fullName>
    </submittedName>
</protein>
<name>A0ABD0LWM8_9CAEN</name>
<dbReference type="InterPro" id="IPR027917">
    <property type="entry name" value="MITRAC7/Phoenixin"/>
</dbReference>
<proteinExistence type="predicted"/>
<comment type="caution">
    <text evidence="1">The sequence shown here is derived from an EMBL/GenBank/DDBJ whole genome shotgun (WGS) entry which is preliminary data.</text>
</comment>
<reference evidence="1 2" key="1">
    <citation type="journal article" date="2023" name="Sci. Data">
        <title>Genome assembly of the Korean intertidal mud-creeper Batillaria attramentaria.</title>
        <authorList>
            <person name="Patra A.K."/>
            <person name="Ho P.T."/>
            <person name="Jun S."/>
            <person name="Lee S.J."/>
            <person name="Kim Y."/>
            <person name="Won Y.J."/>
        </authorList>
    </citation>
    <scope>NUCLEOTIDE SEQUENCE [LARGE SCALE GENOMIC DNA]</scope>
    <source>
        <strain evidence="1">Wonlab-2016</strain>
    </source>
</reference>
<dbReference type="Proteomes" id="UP001519460">
    <property type="component" value="Unassembled WGS sequence"/>
</dbReference>
<sequence>MSMATRWRSLVAIGAVIGGIAIATYPIIVAPYMNPDPWSKSYDSACCVVTKWRAAEGEQRGPRQGEDSTRGYECVDRSVCKEMMQDMTSDCCNHHNGDIYCIYSVQSDKWTPTVPKEEWQGESSSTLPFLMVFC</sequence>
<dbReference type="EMBL" id="JACVVK020000018">
    <property type="protein sequence ID" value="KAK7503798.1"/>
    <property type="molecule type" value="Genomic_DNA"/>
</dbReference>
<keyword evidence="2" id="KW-1185">Reference proteome</keyword>
<organism evidence="1 2">
    <name type="scientific">Batillaria attramentaria</name>
    <dbReference type="NCBI Taxonomy" id="370345"/>
    <lineage>
        <taxon>Eukaryota</taxon>
        <taxon>Metazoa</taxon>
        <taxon>Spiralia</taxon>
        <taxon>Lophotrochozoa</taxon>
        <taxon>Mollusca</taxon>
        <taxon>Gastropoda</taxon>
        <taxon>Caenogastropoda</taxon>
        <taxon>Sorbeoconcha</taxon>
        <taxon>Cerithioidea</taxon>
        <taxon>Batillariidae</taxon>
        <taxon>Batillaria</taxon>
    </lineage>
</organism>